<evidence type="ECO:0000313" key="3">
    <source>
        <dbReference type="Proteomes" id="UP000076858"/>
    </source>
</evidence>
<feature type="compositionally biased region" description="Acidic residues" evidence="1">
    <location>
        <begin position="1"/>
        <end position="14"/>
    </location>
</feature>
<keyword evidence="3" id="KW-1185">Reference proteome</keyword>
<dbReference type="AlphaFoldDB" id="A0A164P044"/>
<feature type="region of interest" description="Disordered" evidence="1">
    <location>
        <begin position="1"/>
        <end position="57"/>
    </location>
</feature>
<sequence>MEEEDSTTEEEDESEKPRDSENEEEDNDNLTTTEEDKPLDQSIKTGKKPLGGKIPRMNYQNHYDHMYRCMKTVGASKEEAHTGAKAAANHKQVKSYYLSKKLLLNQQQQTVSLLAQVPAFNELSSTKFEDWIKHFDAVMNTSEFEEGRKIKLLCSKLFGSATDCVTTFQLRYPREAKEFPKIKQCLQERYHGGDSRKIYLTEYKN</sequence>
<dbReference type="Proteomes" id="UP000076858">
    <property type="component" value="Unassembled WGS sequence"/>
</dbReference>
<gene>
    <name evidence="2" type="ORF">APZ42_030190</name>
</gene>
<reference evidence="2 3" key="1">
    <citation type="submission" date="2016-03" db="EMBL/GenBank/DDBJ databases">
        <title>EvidentialGene: Evidence-directed Construction of Genes on Genomes.</title>
        <authorList>
            <person name="Gilbert D.G."/>
            <person name="Choi J.-H."/>
            <person name="Mockaitis K."/>
            <person name="Colbourne J."/>
            <person name="Pfrender M."/>
        </authorList>
    </citation>
    <scope>NUCLEOTIDE SEQUENCE [LARGE SCALE GENOMIC DNA]</scope>
    <source>
        <strain evidence="2 3">Xinb3</strain>
        <tissue evidence="2">Complete organism</tissue>
    </source>
</reference>
<proteinExistence type="predicted"/>
<organism evidence="2 3">
    <name type="scientific">Daphnia magna</name>
    <dbReference type="NCBI Taxonomy" id="35525"/>
    <lineage>
        <taxon>Eukaryota</taxon>
        <taxon>Metazoa</taxon>
        <taxon>Ecdysozoa</taxon>
        <taxon>Arthropoda</taxon>
        <taxon>Crustacea</taxon>
        <taxon>Branchiopoda</taxon>
        <taxon>Diplostraca</taxon>
        <taxon>Cladocera</taxon>
        <taxon>Anomopoda</taxon>
        <taxon>Daphniidae</taxon>
        <taxon>Daphnia</taxon>
    </lineage>
</organism>
<name>A0A164P044_9CRUS</name>
<evidence type="ECO:0000313" key="2">
    <source>
        <dbReference type="EMBL" id="KZS06395.1"/>
    </source>
</evidence>
<comment type="caution">
    <text evidence="2">The sequence shown here is derived from an EMBL/GenBank/DDBJ whole genome shotgun (WGS) entry which is preliminary data.</text>
</comment>
<evidence type="ECO:0000256" key="1">
    <source>
        <dbReference type="SAM" id="MobiDB-lite"/>
    </source>
</evidence>
<protein>
    <submittedName>
        <fullName evidence="2">Uncharacterized protein</fullName>
    </submittedName>
</protein>
<accession>A0A164P044</accession>
<dbReference type="EMBL" id="LRGB01002761">
    <property type="protein sequence ID" value="KZS06395.1"/>
    <property type="molecule type" value="Genomic_DNA"/>
</dbReference>